<dbReference type="GO" id="GO:0007411">
    <property type="term" value="P:axon guidance"/>
    <property type="evidence" value="ECO:0007669"/>
    <property type="project" value="TreeGrafter"/>
</dbReference>
<evidence type="ECO:0000256" key="4">
    <source>
        <dbReference type="ARBA" id="ARBA00022536"/>
    </source>
</evidence>
<dbReference type="GO" id="GO:0007219">
    <property type="term" value="P:Notch signaling pathway"/>
    <property type="evidence" value="ECO:0007669"/>
    <property type="project" value="TreeGrafter"/>
</dbReference>
<dbReference type="Proteomes" id="UP000838412">
    <property type="component" value="Chromosome 3"/>
</dbReference>
<feature type="disulfide bond" evidence="11">
    <location>
        <begin position="1102"/>
        <end position="1111"/>
    </location>
</feature>
<proteinExistence type="predicted"/>
<feature type="disulfide bond" evidence="11">
    <location>
        <begin position="1379"/>
        <end position="1389"/>
    </location>
</feature>
<feature type="domain" description="EGF-like" evidence="15">
    <location>
        <begin position="960"/>
        <end position="996"/>
    </location>
</feature>
<dbReference type="CDD" id="cd00110">
    <property type="entry name" value="LamG"/>
    <property type="match status" value="1"/>
</dbReference>
<dbReference type="PROSITE" id="PS50025">
    <property type="entry name" value="LAM_G_DOMAIN"/>
    <property type="match status" value="1"/>
</dbReference>
<evidence type="ECO:0000259" key="13">
    <source>
        <dbReference type="PROSITE" id="PS01225"/>
    </source>
</evidence>
<dbReference type="InterPro" id="IPR001611">
    <property type="entry name" value="Leu-rich_rpt"/>
</dbReference>
<dbReference type="InterPro" id="IPR009030">
    <property type="entry name" value="Growth_fac_rcpt_cys_sf"/>
</dbReference>
<sequence length="1543" mass="171521">MILVSTTRMDFLLLFLLVVGQATLGRSCPKQCSCPGNSLDCGNRGLRAVPKGIPRNTERIDFEGNNITRIDKNDFAGLRNLRILQLLNNQISTIEKGAFQDLVSLERLRLNGNTLKSLPDLLFTNMPRIYRLDLSHNHIQVVTKKTFKGANKMKNLQLDNNRLSCIEDGALRGMKEMQVLTLNSNNLTTLSPGTIGQMPKLRTFRIANNELICDCHLSWLAEWLRMRPRLGLFTRCAAPALLSNVHVAELQRNEFLCNGVEDHLPKECVVNEMCPELCSCAGGIVDCRDKGLLGIPNDIPATATELRLEQNQIRSIPSKAFAQYKKLRRIDLSNNEISDIHEDAFYGLGYLNSLVLYGNKISTLPPKVFHGLFSLQLLLLNANRISCIQTDAFKDLHSLNLLSLYDNRIEMISKGTFDPLRNIQTLHLAQNPFMCDCNLRWLAQYLQDNPIETSGARCVMPRRLSRKRISQIKVHKFRCSMREGLIAPTARENVGVRKGSGQCKVDDDCPDRCICEGTVVDCTNRKLDSVPDVIPSYATELLLGENEIVKVHASGIFKKLPNLRKIDLRNNKIVEIEDDAFIGADGVTELLLTDNKLAAVNGSMFNGLTGLKSLMLRSNQISCVNNKTFAGLASVRLLSLYDNRISTVQPGAFDSLRSLATLNLLSNPFNCNCHLAWLSEWLRTKRVVTGNPRCYKPSYLREIPIQDIAVQDFKCDMDDENSCVPISHCPEMCTCTGTVVRCSRQNLTQFPKDIPRAVTELYLDMNQINIIPNLSHLKHLTRLDLSNNMISKISNNAIANLTQLSTLILSYNNLRCISPKAFAGLKALRILSLHGNQLSTIPQEAFKDLQSLSHIALGANPLYCDCHLVWLSDWVKKDFIEPGIAKCAGPKQTMADKLLLTAPSRNFVCSEEGPDVEILAKCEPCLSSPCQHNGSCVEDPGLSYSCTCQEGFTGRNCETILNECFTFPCKNSGTCHKMEEGFRCDCVEGFEGEVCEVNVDDCVEHMCMNNGSCVDGVDGYLCKCVPGYAGHYCEREVDFCDPGKNPCENDGKCISEEEMYRCECVQGWTGENCTENINDCVEHKCENGGKCMDGVDEYTCLCPDGFSGVYCEVTPVIIPRTSPCQYHDCKNGAQCIDQDGTFGCQCKPGYKGSRCENLTSVSYMTKNTYTQFPTLKNHPHANITMVVATDQDNGILLYNGIIDHIAVELFRGRVRVSYDVGNYPGSTIYSYQTVNDGRYHTIELIAANQMVNLSVDHEEAKSMVNTGLNEQLNLITPLYIGGMPQDVNAQAVKDWHVRNGTSFHGCIQSLTINDMEVNFDGGLVVEGVVPGCGEDKPDPCQSNLCKHGSCRALSDVSYSCDCDKGFTGALCEEKEPDPCEGHRCLHGTCKVVDESSYMCDCEQGYTGLTCEHKADPCESHRCVHGDCQAVDNFEYTCQCKPGYSGPLCDQIVAKEGVGLDEPANADLRCASERFREYIEVVQGLSVCRSRKKVGNVRCSGLCSNGLCCKPTRFKSRRTRVYCPDGTSFKQGWTRVLECGCQEC</sequence>
<feature type="domain" description="EGF-like" evidence="15">
    <location>
        <begin position="1336"/>
        <end position="1372"/>
    </location>
</feature>
<dbReference type="FunFam" id="2.10.25.10:FF:000063">
    <property type="entry name" value="Slit guidance ligand 2"/>
    <property type="match status" value="1"/>
</dbReference>
<dbReference type="FunFam" id="3.80.10.10:FF:000032">
    <property type="entry name" value="Slit homolog 2 (Drosophila)"/>
    <property type="match status" value="1"/>
</dbReference>
<comment type="caution">
    <text evidence="11">Lacks conserved residue(s) required for the propagation of feature annotation.</text>
</comment>
<evidence type="ECO:0000256" key="5">
    <source>
        <dbReference type="ARBA" id="ARBA00022614"/>
    </source>
</evidence>
<evidence type="ECO:0000256" key="8">
    <source>
        <dbReference type="ARBA" id="ARBA00022902"/>
    </source>
</evidence>
<keyword evidence="2" id="KW-0217">Developmental protein</keyword>
<feature type="domain" description="CTCK" evidence="13">
    <location>
        <begin position="1469"/>
        <end position="1543"/>
    </location>
</feature>
<dbReference type="InterPro" id="IPR013032">
    <property type="entry name" value="EGF-like_CS"/>
</dbReference>
<dbReference type="Gene3D" id="2.10.25.10">
    <property type="entry name" value="Laminin"/>
    <property type="match status" value="9"/>
</dbReference>
<feature type="domain" description="EGF-like" evidence="15">
    <location>
        <begin position="1413"/>
        <end position="1449"/>
    </location>
</feature>
<evidence type="ECO:0000256" key="11">
    <source>
        <dbReference type="PROSITE-ProRule" id="PRU00076"/>
    </source>
</evidence>
<keyword evidence="17" id="KW-1185">Reference proteome</keyword>
<evidence type="ECO:0000256" key="10">
    <source>
        <dbReference type="ARBA" id="ARBA00023180"/>
    </source>
</evidence>
<evidence type="ECO:0000313" key="16">
    <source>
        <dbReference type="EMBL" id="CAH1258687.1"/>
    </source>
</evidence>
<dbReference type="SMART" id="SM00181">
    <property type="entry name" value="EGF"/>
    <property type="match status" value="9"/>
</dbReference>
<dbReference type="SMART" id="SM00365">
    <property type="entry name" value="LRR_SD22"/>
    <property type="match status" value="9"/>
</dbReference>
<feature type="disulfide bond" evidence="11">
    <location>
        <begin position="1417"/>
        <end position="1427"/>
    </location>
</feature>
<dbReference type="Gene3D" id="2.60.120.200">
    <property type="match status" value="1"/>
</dbReference>
<feature type="disulfide bond" evidence="11">
    <location>
        <begin position="948"/>
        <end position="957"/>
    </location>
</feature>
<protein>
    <submittedName>
        <fullName evidence="16">SLIT2 protein</fullName>
    </submittedName>
</protein>
<dbReference type="Gene3D" id="3.80.10.10">
    <property type="entry name" value="Ribonuclease Inhibitor"/>
    <property type="match status" value="5"/>
</dbReference>
<evidence type="ECO:0000256" key="1">
    <source>
        <dbReference type="ARBA" id="ARBA00004613"/>
    </source>
</evidence>
<evidence type="ECO:0000313" key="17">
    <source>
        <dbReference type="Proteomes" id="UP000838412"/>
    </source>
</evidence>
<dbReference type="InterPro" id="IPR051355">
    <property type="entry name" value="Notch/Slit_guidance"/>
</dbReference>
<dbReference type="Pfam" id="PF01463">
    <property type="entry name" value="LRRCT"/>
    <property type="match status" value="2"/>
</dbReference>
<feature type="disulfide bond" evidence="11">
    <location>
        <begin position="1401"/>
        <end position="1410"/>
    </location>
</feature>
<name>A0A8J9ZPW0_BRALA</name>
<feature type="disulfide bond" evidence="11">
    <location>
        <begin position="1362"/>
        <end position="1371"/>
    </location>
</feature>
<dbReference type="GO" id="GO:0005509">
    <property type="term" value="F:calcium ion binding"/>
    <property type="evidence" value="ECO:0007669"/>
    <property type="project" value="InterPro"/>
</dbReference>
<dbReference type="PROSITE" id="PS00022">
    <property type="entry name" value="EGF_1"/>
    <property type="match status" value="9"/>
</dbReference>
<keyword evidence="5" id="KW-0433">Leucine-rich repeat</keyword>
<dbReference type="EMBL" id="OV696688">
    <property type="protein sequence ID" value="CAH1258687.1"/>
    <property type="molecule type" value="Genomic_DNA"/>
</dbReference>
<dbReference type="InterPro" id="IPR001791">
    <property type="entry name" value="Laminin_G"/>
</dbReference>
<feature type="domain" description="EGF-like" evidence="15">
    <location>
        <begin position="1076"/>
        <end position="1112"/>
    </location>
</feature>
<dbReference type="SMART" id="SM00013">
    <property type="entry name" value="LRRNT"/>
    <property type="match status" value="4"/>
</dbReference>
<keyword evidence="6 12" id="KW-0732">Signal</keyword>
<feature type="disulfide bond" evidence="11">
    <location>
        <begin position="1340"/>
        <end position="1350"/>
    </location>
</feature>
<dbReference type="SMART" id="SM00369">
    <property type="entry name" value="LRR_TYP"/>
    <property type="match status" value="16"/>
</dbReference>
<dbReference type="PROSITE" id="PS51450">
    <property type="entry name" value="LRR"/>
    <property type="match status" value="7"/>
</dbReference>
<dbReference type="InterPro" id="IPR000483">
    <property type="entry name" value="Cys-rich_flank_reg_C"/>
</dbReference>
<dbReference type="SMART" id="SM00041">
    <property type="entry name" value="CT"/>
    <property type="match status" value="1"/>
</dbReference>
<dbReference type="OrthoDB" id="283575at2759"/>
<feature type="domain" description="EGF-like" evidence="15">
    <location>
        <begin position="1120"/>
        <end position="1156"/>
    </location>
</feature>
<keyword evidence="8" id="KW-0524">Neurogenesis</keyword>
<gene>
    <name evidence="16" type="primary">SLIT2</name>
    <name evidence="16" type="ORF">BLAG_LOCUS16164</name>
</gene>
<dbReference type="InterPro" id="IPR006207">
    <property type="entry name" value="Cys_knot_C"/>
</dbReference>
<evidence type="ECO:0000256" key="3">
    <source>
        <dbReference type="ARBA" id="ARBA00022525"/>
    </source>
</evidence>
<dbReference type="PANTHER" id="PTHR45836">
    <property type="entry name" value="SLIT HOMOLOG"/>
    <property type="match status" value="1"/>
</dbReference>
<dbReference type="SMART" id="SM00179">
    <property type="entry name" value="EGF_CA"/>
    <property type="match status" value="9"/>
</dbReference>
<feature type="domain" description="EGF-like" evidence="15">
    <location>
        <begin position="923"/>
        <end position="958"/>
    </location>
</feature>
<feature type="domain" description="EGF-like" evidence="15">
    <location>
        <begin position="1375"/>
        <end position="1411"/>
    </location>
</feature>
<dbReference type="Pfam" id="PF01462">
    <property type="entry name" value="LRRNT"/>
    <property type="match status" value="3"/>
</dbReference>
<dbReference type="PROSITE" id="PS01186">
    <property type="entry name" value="EGF_2"/>
    <property type="match status" value="9"/>
</dbReference>
<dbReference type="PROSITE" id="PS00010">
    <property type="entry name" value="ASX_HYDROXYL"/>
    <property type="match status" value="3"/>
</dbReference>
<dbReference type="InterPro" id="IPR001881">
    <property type="entry name" value="EGF-like_Ca-bd_dom"/>
</dbReference>
<organism evidence="16 17">
    <name type="scientific">Branchiostoma lanceolatum</name>
    <name type="common">Common lancelet</name>
    <name type="synonym">Amphioxus lanceolatum</name>
    <dbReference type="NCBI Taxonomy" id="7740"/>
    <lineage>
        <taxon>Eukaryota</taxon>
        <taxon>Metazoa</taxon>
        <taxon>Chordata</taxon>
        <taxon>Cephalochordata</taxon>
        <taxon>Leptocardii</taxon>
        <taxon>Amphioxiformes</taxon>
        <taxon>Branchiostomatidae</taxon>
        <taxon>Branchiostoma</taxon>
    </lineage>
</organism>
<keyword evidence="4 11" id="KW-0245">EGF-like domain</keyword>
<dbReference type="FunFam" id="2.10.25.10:FF:000472">
    <property type="entry name" value="Uncharacterized protein, isoform A"/>
    <property type="match status" value="1"/>
</dbReference>
<dbReference type="Pfam" id="PF02210">
    <property type="entry name" value="Laminin_G_2"/>
    <property type="match status" value="1"/>
</dbReference>
<dbReference type="GO" id="GO:0005576">
    <property type="term" value="C:extracellular region"/>
    <property type="evidence" value="ECO:0007669"/>
    <property type="project" value="UniProtKB-SubCell"/>
</dbReference>
<evidence type="ECO:0000256" key="9">
    <source>
        <dbReference type="ARBA" id="ARBA00023157"/>
    </source>
</evidence>
<feature type="domain" description="EGF-like" evidence="15">
    <location>
        <begin position="998"/>
        <end position="1034"/>
    </location>
</feature>
<keyword evidence="7" id="KW-0677">Repeat</keyword>
<evidence type="ECO:0000256" key="6">
    <source>
        <dbReference type="ARBA" id="ARBA00022729"/>
    </source>
</evidence>
<dbReference type="InterPro" id="IPR018097">
    <property type="entry name" value="EGF_Ca-bd_CS"/>
</dbReference>
<feature type="disulfide bond" evidence="11">
    <location>
        <begin position="986"/>
        <end position="995"/>
    </location>
</feature>
<dbReference type="PANTHER" id="PTHR45836:SF4">
    <property type="entry name" value="PROTEIN SLIT"/>
    <property type="match status" value="1"/>
</dbReference>
<evidence type="ECO:0000256" key="2">
    <source>
        <dbReference type="ARBA" id="ARBA00022473"/>
    </source>
</evidence>
<reference evidence="16" key="1">
    <citation type="submission" date="2022-01" db="EMBL/GenBank/DDBJ databases">
        <authorList>
            <person name="Braso-Vives M."/>
        </authorList>
    </citation>
    <scope>NUCLEOTIDE SEQUENCE</scope>
</reference>
<dbReference type="Pfam" id="PF00008">
    <property type="entry name" value="EGF"/>
    <property type="match status" value="4"/>
</dbReference>
<dbReference type="PROSITE" id="PS01187">
    <property type="entry name" value="EGF_CA"/>
    <property type="match status" value="2"/>
</dbReference>
<dbReference type="Pfam" id="PF12661">
    <property type="entry name" value="hEGF"/>
    <property type="match status" value="3"/>
</dbReference>
<evidence type="ECO:0000259" key="14">
    <source>
        <dbReference type="PROSITE" id="PS50025"/>
    </source>
</evidence>
<dbReference type="SUPFAM" id="SSF52058">
    <property type="entry name" value="L domain-like"/>
    <property type="match status" value="2"/>
</dbReference>
<dbReference type="InterPro" id="IPR013320">
    <property type="entry name" value="ConA-like_dom_sf"/>
</dbReference>
<feature type="disulfide bond" evidence="11">
    <location>
        <begin position="1064"/>
        <end position="1073"/>
    </location>
</feature>
<dbReference type="FunFam" id="3.80.10.10:FF:000002">
    <property type="entry name" value="Slit guidance ligand 2"/>
    <property type="match status" value="2"/>
</dbReference>
<feature type="chain" id="PRO_5035443192" evidence="12">
    <location>
        <begin position="26"/>
        <end position="1543"/>
    </location>
</feature>
<dbReference type="SUPFAM" id="SSF57196">
    <property type="entry name" value="EGF/Laminin"/>
    <property type="match status" value="6"/>
</dbReference>
<keyword evidence="9 11" id="KW-1015">Disulfide bond</keyword>
<accession>A0A8J9ZPW0</accession>
<dbReference type="InterPro" id="IPR003591">
    <property type="entry name" value="Leu-rich_rpt_typical-subtyp"/>
</dbReference>
<feature type="signal peptide" evidence="12">
    <location>
        <begin position="1"/>
        <end position="25"/>
    </location>
</feature>
<evidence type="ECO:0000256" key="12">
    <source>
        <dbReference type="SAM" id="SignalP"/>
    </source>
</evidence>
<feature type="disulfide bond" evidence="11">
    <location>
        <begin position="1439"/>
        <end position="1448"/>
    </location>
</feature>
<dbReference type="SUPFAM" id="SSF49899">
    <property type="entry name" value="Concanavalin A-like lectins/glucanases"/>
    <property type="match status" value="1"/>
</dbReference>
<dbReference type="InterPro" id="IPR000372">
    <property type="entry name" value="LRRNT"/>
</dbReference>
<evidence type="ECO:0000259" key="15">
    <source>
        <dbReference type="PROSITE" id="PS50026"/>
    </source>
</evidence>
<dbReference type="Pfam" id="PF13855">
    <property type="entry name" value="LRR_8"/>
    <property type="match status" value="5"/>
</dbReference>
<dbReference type="InterPro" id="IPR000742">
    <property type="entry name" value="EGF"/>
</dbReference>
<dbReference type="PROSITE" id="PS01185">
    <property type="entry name" value="CTCK_1"/>
    <property type="match status" value="1"/>
</dbReference>
<dbReference type="CDD" id="cd00054">
    <property type="entry name" value="EGF_CA"/>
    <property type="match status" value="6"/>
</dbReference>
<dbReference type="PROSITE" id="PS50026">
    <property type="entry name" value="EGF_3"/>
    <property type="match status" value="9"/>
</dbReference>
<dbReference type="SUPFAM" id="SSF57184">
    <property type="entry name" value="Growth factor receptor domain"/>
    <property type="match status" value="1"/>
</dbReference>
<dbReference type="GO" id="GO:0043235">
    <property type="term" value="C:receptor complex"/>
    <property type="evidence" value="ECO:0007669"/>
    <property type="project" value="TreeGrafter"/>
</dbReference>
<dbReference type="Pfam" id="PF00560">
    <property type="entry name" value="LRR_1"/>
    <property type="match status" value="1"/>
</dbReference>
<keyword evidence="10" id="KW-0325">Glycoprotein</keyword>
<dbReference type="FunFam" id="2.10.25.10:FF:000053">
    <property type="entry name" value="Slit guidance ligand 2"/>
    <property type="match status" value="1"/>
</dbReference>
<keyword evidence="3" id="KW-0964">Secreted</keyword>
<feature type="domain" description="EGF-like" evidence="15">
    <location>
        <begin position="1036"/>
        <end position="1074"/>
    </location>
</feature>
<dbReference type="SMART" id="SM00364">
    <property type="entry name" value="LRR_BAC"/>
    <property type="match status" value="5"/>
</dbReference>
<dbReference type="FunFam" id="2.10.25.10:FF:000045">
    <property type="entry name" value="Slit guidance ligand 2"/>
    <property type="match status" value="1"/>
</dbReference>
<dbReference type="InterPro" id="IPR032675">
    <property type="entry name" value="LRR_dom_sf"/>
</dbReference>
<feature type="disulfide bond" evidence="11">
    <location>
        <begin position="1146"/>
        <end position="1155"/>
    </location>
</feature>
<dbReference type="FunFam" id="3.80.10.10:FF:000004">
    <property type="entry name" value="Slit guidance ligand 2"/>
    <property type="match status" value="1"/>
</dbReference>
<dbReference type="FunFam" id="2.10.25.10:FF:000062">
    <property type="entry name" value="Slit guidance ligand 2"/>
    <property type="match status" value="1"/>
</dbReference>
<dbReference type="GO" id="GO:0009986">
    <property type="term" value="C:cell surface"/>
    <property type="evidence" value="ECO:0007669"/>
    <property type="project" value="TreeGrafter"/>
</dbReference>
<dbReference type="GO" id="GO:0005886">
    <property type="term" value="C:plasma membrane"/>
    <property type="evidence" value="ECO:0007669"/>
    <property type="project" value="TreeGrafter"/>
</dbReference>
<feature type="disulfide bond" evidence="11">
    <location>
        <begin position="1024"/>
        <end position="1033"/>
    </location>
</feature>
<dbReference type="SMART" id="SM00282">
    <property type="entry name" value="LamG"/>
    <property type="match status" value="1"/>
</dbReference>
<dbReference type="PROSITE" id="PS01225">
    <property type="entry name" value="CTCK_2"/>
    <property type="match status" value="1"/>
</dbReference>
<dbReference type="InterPro" id="IPR000152">
    <property type="entry name" value="EGF-type_Asp/Asn_hydroxyl_site"/>
</dbReference>
<dbReference type="SMART" id="SM00082">
    <property type="entry name" value="LRRCT"/>
    <property type="match status" value="4"/>
</dbReference>
<comment type="subcellular location">
    <subcellularLocation>
        <location evidence="1">Secreted</location>
    </subcellularLocation>
</comment>
<feature type="domain" description="Laminin G" evidence="14">
    <location>
        <begin position="1159"/>
        <end position="1332"/>
    </location>
</feature>
<evidence type="ECO:0000256" key="7">
    <source>
        <dbReference type="ARBA" id="ARBA00022737"/>
    </source>
</evidence>